<organism evidence="1 2">
    <name type="scientific">Nannocystis bainbridge</name>
    <dbReference type="NCBI Taxonomy" id="2995303"/>
    <lineage>
        <taxon>Bacteria</taxon>
        <taxon>Pseudomonadati</taxon>
        <taxon>Myxococcota</taxon>
        <taxon>Polyangia</taxon>
        <taxon>Nannocystales</taxon>
        <taxon>Nannocystaceae</taxon>
        <taxon>Nannocystis</taxon>
    </lineage>
</organism>
<keyword evidence="2" id="KW-1185">Reference proteome</keyword>
<reference evidence="1 2" key="1">
    <citation type="submission" date="2022-11" db="EMBL/GenBank/DDBJ databases">
        <title>Minimal conservation of predation-associated metabolite biosynthetic gene clusters underscores biosynthetic potential of Myxococcota including descriptions for ten novel species: Archangium lansinium sp. nov., Myxococcus landrumus sp. nov., Nannocystis bai.</title>
        <authorList>
            <person name="Ahearne A."/>
            <person name="Stevens C."/>
            <person name="Dowd S."/>
        </authorList>
    </citation>
    <scope>NUCLEOTIDE SEQUENCE [LARGE SCALE GENOMIC DNA]</scope>
    <source>
        <strain evidence="1 2">BB15-2</strain>
    </source>
</reference>
<dbReference type="PROSITE" id="PS51257">
    <property type="entry name" value="PROKAR_LIPOPROTEIN"/>
    <property type="match status" value="1"/>
</dbReference>
<accession>A0ABT5E3S6</accession>
<comment type="caution">
    <text evidence="1">The sequence shown here is derived from an EMBL/GenBank/DDBJ whole genome shotgun (WGS) entry which is preliminary data.</text>
</comment>
<dbReference type="Proteomes" id="UP001221686">
    <property type="component" value="Unassembled WGS sequence"/>
</dbReference>
<sequence length="774" mass="83380">MRFRLLDEGAAVMRRALLAGLLGVACSTAASDEQGRSCSDDRDCLMGQVCSNNYCYENGLSAPENLAVVVQTSTVPPFRIELRGEDAALERILDRVPNRYYVNRTQVRDRLRIELEETQLDDLGEGTGTAVPVAASIELQQRSRLGHEPFVVTGLSYPPPTLDGTVDDEPVLYKAWPRYDAADVDGDLPLYAKLTYQDDAVGQQPFQWGRGVVARQLMRRKTEVPDDDEFTIPTVRECHRRVLGNIRFPDGPLASEPVLTPPPTVVVNMRHAGRADDDDPETAVCDPNPIGETPATCSVETIVNPDYPMCATSGQCREPYKCYANPDDDVKKCGCKRDSECPEGQLCRVDRQQCALDLTDRPAIKQVTAEVADDSAVSAWVYTYCDEDPAADRTMEFVVSAAPDARLGLPRLNYRVVLTFLVGDFMGSTPLGRICLPTWQRARQVLVPLVGEALCCDPDCLAEAASKPPPKELRSCPVKPTITVVGDFAAPDPTTWAAAACMPLSGADENGTVRVTYGSGDCPVVGDCKVNLSPGPIGGNGQPYVLRIESPVGSLFRSTLLPVTITSDVTALPPQVLAPRVLLRGTVEQDGCTGSQCAPAEVLAERVIRGEDPATLLGPYFYNTSTTAGEFILPVDPGVYLVTALPTVTPNNSSTGPAGIVVVDLREDSPLVVKENGLLVADLDPDTLRLSPGAVYTIEFDEFVSNSRVIPLDLTSGEGLLDPAGEPLDLNAPGTCLPGEGCQIRRIRSVSSPLRVPQSQIVRFVARTPAAAAE</sequence>
<proteinExistence type="predicted"/>
<gene>
    <name evidence="1" type="ORF">POL25_24530</name>
</gene>
<evidence type="ECO:0000313" key="2">
    <source>
        <dbReference type="Proteomes" id="UP001221686"/>
    </source>
</evidence>
<dbReference type="RefSeq" id="WP_272088580.1">
    <property type="nucleotide sequence ID" value="NZ_JAQNDL010000002.1"/>
</dbReference>
<dbReference type="EMBL" id="JAQNDL010000002">
    <property type="protein sequence ID" value="MDC0720088.1"/>
    <property type="molecule type" value="Genomic_DNA"/>
</dbReference>
<name>A0ABT5E3S6_9BACT</name>
<evidence type="ECO:0008006" key="3">
    <source>
        <dbReference type="Google" id="ProtNLM"/>
    </source>
</evidence>
<evidence type="ECO:0000313" key="1">
    <source>
        <dbReference type="EMBL" id="MDC0720088.1"/>
    </source>
</evidence>
<protein>
    <recommendedName>
        <fullName evidence="3">Carboxypeptidase regulatory-like domain-containing protein</fullName>
    </recommendedName>
</protein>